<evidence type="ECO:0000256" key="12">
    <source>
        <dbReference type="ARBA" id="ARBA00047105"/>
    </source>
</evidence>
<keyword evidence="11 13" id="KW-0472">Membrane</keyword>
<dbReference type="Gene3D" id="1.20.5.210">
    <property type="entry name" value="Cytochrome b-c1 complex subunit 8"/>
    <property type="match status" value="1"/>
</dbReference>
<comment type="function">
    <text evidence="13">Component of the ubiquinol-cytochrome c oxidoreductase, a multisubunit transmembrane complex that is part of the mitochondrial electron transport chain which drives oxidative phosphorylation. The complex plays an important role in the uptake of multiple carbon sources present in different host niches.</text>
</comment>
<dbReference type="GO" id="GO:0045275">
    <property type="term" value="C:respiratory chain complex III"/>
    <property type="evidence" value="ECO:0007669"/>
    <property type="project" value="UniProtKB-UniRule"/>
</dbReference>
<dbReference type="EMBL" id="CAACVG010007184">
    <property type="protein sequence ID" value="VEN44068.1"/>
    <property type="molecule type" value="Genomic_DNA"/>
</dbReference>
<dbReference type="GO" id="GO:0006122">
    <property type="term" value="P:mitochondrial electron transport, ubiquinol to cytochrome c"/>
    <property type="evidence" value="ECO:0007669"/>
    <property type="project" value="UniProtKB-UniRule"/>
</dbReference>
<keyword evidence="4 13" id="KW-0813">Transport</keyword>
<keyword evidence="7 13" id="KW-0999">Mitochondrion inner membrane</keyword>
<dbReference type="AlphaFoldDB" id="A0A653C850"/>
<dbReference type="PANTHER" id="PTHR12119">
    <property type="entry name" value="UBIQUINOL-CYTOCHROME C REDUCTASE COMPLEX UBIQUINONE-BINDING PROTEIN QP-C"/>
    <property type="match status" value="1"/>
</dbReference>
<reference evidence="14 15" key="1">
    <citation type="submission" date="2019-01" db="EMBL/GenBank/DDBJ databases">
        <authorList>
            <person name="Sayadi A."/>
        </authorList>
    </citation>
    <scope>NUCLEOTIDE SEQUENCE [LARGE SCALE GENOMIC DNA]</scope>
</reference>
<comment type="subunit">
    <text evidence="12 13">Component of the ubiquinol-cytochrome c oxidoreductase (cytochrome b-c1 complex, complex III, CIII), a multisubunit enzyme composed of 11 subunits. The complex is composed of 3 respiratory subunits cytochrome b, cytochrome c1 and Rieske protein UQCRFS1, 2 core protein subunits UQCRC1/QCR1 and UQCRC2/QCR2, and 6 low-molecular weight protein subunits UQCRH/QCR6, UQCRB/QCR7, UQCRQ/QCR8, UQCR10/QCR9, UQCR11/QCR10 and subunit 9, the cleavage product of Rieske protein UQCRFS1. The complex exists as an obligatory dimer and forms supercomplexes (SCs) in the inner mitochondrial membrane with NADH-ubiquinone oxidoreductase (complex I, CI) and cytochrome c oxidase (complex IV, CIV), resulting in different assemblies (supercomplex SCI(1)III(2)IV(1) and megacomplex MCI(2)III(2)IV(2)). Interacts with UQCC6.</text>
</comment>
<evidence type="ECO:0000256" key="1">
    <source>
        <dbReference type="ARBA" id="ARBA00004434"/>
    </source>
</evidence>
<protein>
    <recommendedName>
        <fullName evidence="3 13">Cytochrome b-c1 complex subunit 8</fullName>
    </recommendedName>
    <alternativeName>
        <fullName evidence="13">Complex III subunit 8</fullName>
    </alternativeName>
</protein>
<accession>A0A653C850</accession>
<dbReference type="InterPro" id="IPR036642">
    <property type="entry name" value="Cyt_bc1_su8_sf"/>
</dbReference>
<keyword evidence="8 13" id="KW-0249">Electron transport</keyword>
<dbReference type="PANTHER" id="PTHR12119:SF2">
    <property type="entry name" value="CYTOCHROME B-C1 COMPLEX SUBUNIT 8"/>
    <property type="match status" value="1"/>
</dbReference>
<keyword evidence="10 13" id="KW-0496">Mitochondrion</keyword>
<evidence type="ECO:0000256" key="13">
    <source>
        <dbReference type="RuleBase" id="RU368118"/>
    </source>
</evidence>
<evidence type="ECO:0000313" key="14">
    <source>
        <dbReference type="EMBL" id="VEN44068.1"/>
    </source>
</evidence>
<name>A0A653C850_CALMS</name>
<evidence type="ECO:0000313" key="15">
    <source>
        <dbReference type="Proteomes" id="UP000410492"/>
    </source>
</evidence>
<dbReference type="Pfam" id="PF02939">
    <property type="entry name" value="UcrQ"/>
    <property type="match status" value="1"/>
</dbReference>
<proteinExistence type="inferred from homology"/>
<keyword evidence="5 13" id="KW-0679">Respiratory chain</keyword>
<evidence type="ECO:0000256" key="2">
    <source>
        <dbReference type="ARBA" id="ARBA00007668"/>
    </source>
</evidence>
<gene>
    <name evidence="14" type="ORF">CALMAC_LOCUS7007</name>
</gene>
<comment type="similarity">
    <text evidence="2 13">Belongs to the UQCRQ/QCR8 family.</text>
</comment>
<evidence type="ECO:0000256" key="8">
    <source>
        <dbReference type="ARBA" id="ARBA00022982"/>
    </source>
</evidence>
<evidence type="ECO:0000256" key="9">
    <source>
        <dbReference type="ARBA" id="ARBA00022989"/>
    </source>
</evidence>
<evidence type="ECO:0000256" key="10">
    <source>
        <dbReference type="ARBA" id="ARBA00023128"/>
    </source>
</evidence>
<feature type="transmembrane region" description="Helical" evidence="13">
    <location>
        <begin position="43"/>
        <end position="60"/>
    </location>
</feature>
<sequence length="79" mass="9387">MGHHEPYIMRRIVTYAISQHHLKAWPKVQHVISRTIRRCSEQFLYIVPPLAIGFLVYTTANARHEHLQRKKPGDFDHED</sequence>
<organism evidence="14 15">
    <name type="scientific">Callosobruchus maculatus</name>
    <name type="common">Southern cowpea weevil</name>
    <name type="synonym">Pulse bruchid</name>
    <dbReference type="NCBI Taxonomy" id="64391"/>
    <lineage>
        <taxon>Eukaryota</taxon>
        <taxon>Metazoa</taxon>
        <taxon>Ecdysozoa</taxon>
        <taxon>Arthropoda</taxon>
        <taxon>Hexapoda</taxon>
        <taxon>Insecta</taxon>
        <taxon>Pterygota</taxon>
        <taxon>Neoptera</taxon>
        <taxon>Endopterygota</taxon>
        <taxon>Coleoptera</taxon>
        <taxon>Polyphaga</taxon>
        <taxon>Cucujiformia</taxon>
        <taxon>Chrysomeloidea</taxon>
        <taxon>Chrysomelidae</taxon>
        <taxon>Bruchinae</taxon>
        <taxon>Bruchini</taxon>
        <taxon>Callosobruchus</taxon>
    </lineage>
</organism>
<dbReference type="OrthoDB" id="6683853at2759"/>
<dbReference type="SUPFAM" id="SSF81508">
    <property type="entry name" value="Ubiquinone-binding protein QP-C of cytochrome bc1 complex (Ubiquinol-cytochrome c reductase)"/>
    <property type="match status" value="1"/>
</dbReference>
<evidence type="ECO:0000256" key="11">
    <source>
        <dbReference type="ARBA" id="ARBA00023136"/>
    </source>
</evidence>
<dbReference type="InterPro" id="IPR004205">
    <property type="entry name" value="Cyt_bc1_su8"/>
</dbReference>
<evidence type="ECO:0000256" key="3">
    <source>
        <dbReference type="ARBA" id="ARBA00016324"/>
    </source>
</evidence>
<evidence type="ECO:0000256" key="7">
    <source>
        <dbReference type="ARBA" id="ARBA00022792"/>
    </source>
</evidence>
<keyword evidence="9 13" id="KW-1133">Transmembrane helix</keyword>
<keyword evidence="15" id="KW-1185">Reference proteome</keyword>
<dbReference type="GO" id="GO:0005743">
    <property type="term" value="C:mitochondrial inner membrane"/>
    <property type="evidence" value="ECO:0007669"/>
    <property type="project" value="UniProtKB-SubCell"/>
</dbReference>
<keyword evidence="6 13" id="KW-0812">Transmembrane</keyword>
<dbReference type="Proteomes" id="UP000410492">
    <property type="component" value="Unassembled WGS sequence"/>
</dbReference>
<evidence type="ECO:0000256" key="6">
    <source>
        <dbReference type="ARBA" id="ARBA00022692"/>
    </source>
</evidence>
<evidence type="ECO:0000256" key="4">
    <source>
        <dbReference type="ARBA" id="ARBA00022448"/>
    </source>
</evidence>
<evidence type="ECO:0000256" key="5">
    <source>
        <dbReference type="ARBA" id="ARBA00022660"/>
    </source>
</evidence>
<comment type="subcellular location">
    <subcellularLocation>
        <location evidence="1 13">Mitochondrion inner membrane</location>
        <topology evidence="1 13">Single-pass membrane protein</topology>
    </subcellularLocation>
</comment>